<dbReference type="InterPro" id="IPR051027">
    <property type="entry name" value="bZIP_transcription_factors"/>
</dbReference>
<name>A0AAX6MS16_9PEZI</name>
<comment type="subcellular location">
    <subcellularLocation>
        <location evidence="1">Nucleus</location>
    </subcellularLocation>
</comment>
<evidence type="ECO:0000256" key="2">
    <source>
        <dbReference type="ARBA" id="ARBA00023015"/>
    </source>
</evidence>
<dbReference type="InterPro" id="IPR002112">
    <property type="entry name" value="Leuzip_Jun"/>
</dbReference>
<keyword evidence="3" id="KW-0238">DNA-binding</keyword>
<dbReference type="InterPro" id="IPR004827">
    <property type="entry name" value="bZIP"/>
</dbReference>
<evidence type="ECO:0000256" key="4">
    <source>
        <dbReference type="ARBA" id="ARBA00023163"/>
    </source>
</evidence>
<evidence type="ECO:0000256" key="5">
    <source>
        <dbReference type="ARBA" id="ARBA00023242"/>
    </source>
</evidence>
<keyword evidence="9" id="KW-1185">Reference proteome</keyword>
<feature type="domain" description="BZIP" evidence="7">
    <location>
        <begin position="152"/>
        <end position="215"/>
    </location>
</feature>
<dbReference type="SUPFAM" id="SSF57959">
    <property type="entry name" value="Leucine zipper domain"/>
    <property type="match status" value="1"/>
</dbReference>
<proteinExistence type="predicted"/>
<evidence type="ECO:0000256" key="3">
    <source>
        <dbReference type="ARBA" id="ARBA00023125"/>
    </source>
</evidence>
<feature type="compositionally biased region" description="Polar residues" evidence="6">
    <location>
        <begin position="136"/>
        <end position="147"/>
    </location>
</feature>
<evidence type="ECO:0000256" key="6">
    <source>
        <dbReference type="SAM" id="MobiDB-lite"/>
    </source>
</evidence>
<dbReference type="SMART" id="SM00338">
    <property type="entry name" value="BRLZ"/>
    <property type="match status" value="1"/>
</dbReference>
<keyword evidence="4" id="KW-0804">Transcription</keyword>
<dbReference type="CDD" id="cd14687">
    <property type="entry name" value="bZIP_ATF2"/>
    <property type="match status" value="1"/>
</dbReference>
<dbReference type="GO" id="GO:0003677">
    <property type="term" value="F:DNA binding"/>
    <property type="evidence" value="ECO:0007669"/>
    <property type="project" value="UniProtKB-KW"/>
</dbReference>
<feature type="region of interest" description="Disordered" evidence="6">
    <location>
        <begin position="111"/>
        <end position="147"/>
    </location>
</feature>
<dbReference type="Gene3D" id="1.20.5.170">
    <property type="match status" value="1"/>
</dbReference>
<dbReference type="PROSITE" id="PS50217">
    <property type="entry name" value="BZIP"/>
    <property type="match status" value="1"/>
</dbReference>
<dbReference type="EMBL" id="JBANMG010000003">
    <property type="protein sequence ID" value="KAK6955294.1"/>
    <property type="molecule type" value="Genomic_DNA"/>
</dbReference>
<dbReference type="AlphaFoldDB" id="A0AAX6MS16"/>
<evidence type="ECO:0000313" key="8">
    <source>
        <dbReference type="EMBL" id="KAK6955294.1"/>
    </source>
</evidence>
<accession>A0AAX6MS16</accession>
<evidence type="ECO:0000256" key="1">
    <source>
        <dbReference type="ARBA" id="ARBA00004123"/>
    </source>
</evidence>
<dbReference type="Proteomes" id="UP001369815">
    <property type="component" value="Unassembled WGS sequence"/>
</dbReference>
<reference evidence="8 9" key="1">
    <citation type="journal article" date="2024" name="Front Chem Biol">
        <title>Unveiling the potential of Daldinia eschscholtzii MFLUCC 19-0629 through bioactivity and bioinformatics studies for enhanced sustainable agriculture production.</title>
        <authorList>
            <person name="Brooks S."/>
            <person name="Weaver J.A."/>
            <person name="Klomchit A."/>
            <person name="Alharthi S.A."/>
            <person name="Onlamun T."/>
            <person name="Nurani R."/>
            <person name="Vong T.K."/>
            <person name="Alberti F."/>
            <person name="Greco C."/>
        </authorList>
    </citation>
    <scope>NUCLEOTIDE SEQUENCE [LARGE SCALE GENOMIC DNA]</scope>
    <source>
        <strain evidence="8">MFLUCC 19-0629</strain>
    </source>
</reference>
<gene>
    <name evidence="8" type="ORF">Daesc_002927</name>
</gene>
<evidence type="ECO:0000259" key="7">
    <source>
        <dbReference type="PROSITE" id="PS50217"/>
    </source>
</evidence>
<dbReference type="InterPro" id="IPR046347">
    <property type="entry name" value="bZIP_sf"/>
</dbReference>
<dbReference type="GO" id="GO:0003700">
    <property type="term" value="F:DNA-binding transcription factor activity"/>
    <property type="evidence" value="ECO:0007669"/>
    <property type="project" value="InterPro"/>
</dbReference>
<keyword evidence="2" id="KW-0805">Transcription regulation</keyword>
<comment type="caution">
    <text evidence="8">The sequence shown here is derived from an EMBL/GenBank/DDBJ whole genome shotgun (WGS) entry which is preliminary data.</text>
</comment>
<dbReference type="PROSITE" id="PS00036">
    <property type="entry name" value="BZIP_BASIC"/>
    <property type="match status" value="1"/>
</dbReference>
<dbReference type="PRINTS" id="PR00043">
    <property type="entry name" value="LEUZIPPRJUN"/>
</dbReference>
<keyword evidence="5" id="KW-0539">Nucleus</keyword>
<organism evidence="8 9">
    <name type="scientific">Daldinia eschscholtzii</name>
    <dbReference type="NCBI Taxonomy" id="292717"/>
    <lineage>
        <taxon>Eukaryota</taxon>
        <taxon>Fungi</taxon>
        <taxon>Dikarya</taxon>
        <taxon>Ascomycota</taxon>
        <taxon>Pezizomycotina</taxon>
        <taxon>Sordariomycetes</taxon>
        <taxon>Xylariomycetidae</taxon>
        <taxon>Xylariales</taxon>
        <taxon>Hypoxylaceae</taxon>
        <taxon>Daldinia</taxon>
    </lineage>
</organism>
<sequence>MDDTTTLEPHPGLGTRAFDSFDNLQLEQPQLDSLQDLEWYMPAPEVISANRRVCNQRGPFSDAPAKFYGPDAEFLDKDHQQSPLDVDLTPESPVSQRAIQSSHSVIKKRACNIEDMDGGQEPDLLQQGKRRRSQSKHTSLPSSSNDYFTIGGAQKVGKLEKNRVAASKCREKKKRETENLQTRAKALTAERKALKFMTDALREEVIELKNEILKHGMCDCQVIQKYITDSARQIA</sequence>
<dbReference type="Pfam" id="PF00170">
    <property type="entry name" value="bZIP_1"/>
    <property type="match status" value="1"/>
</dbReference>
<evidence type="ECO:0000313" key="9">
    <source>
        <dbReference type="Proteomes" id="UP001369815"/>
    </source>
</evidence>
<dbReference type="GO" id="GO:0005634">
    <property type="term" value="C:nucleus"/>
    <property type="evidence" value="ECO:0007669"/>
    <property type="project" value="UniProtKB-SubCell"/>
</dbReference>
<protein>
    <recommendedName>
        <fullName evidence="7">BZIP domain-containing protein</fullName>
    </recommendedName>
</protein>
<dbReference type="PANTHER" id="PTHR19304">
    <property type="entry name" value="CYCLIC-AMP RESPONSE ELEMENT BINDING PROTEIN"/>
    <property type="match status" value="1"/>
</dbReference>